<feature type="domain" description="AB hydrolase-1" evidence="1">
    <location>
        <begin position="33"/>
        <end position="272"/>
    </location>
</feature>
<dbReference type="Proteomes" id="UP000500953">
    <property type="component" value="Chromosome"/>
</dbReference>
<dbReference type="RefSeq" id="WP_167484398.1">
    <property type="nucleotide sequence ID" value="NZ_CP046173.1"/>
</dbReference>
<name>A0A6G9YVD4_9NOCA</name>
<keyword evidence="2" id="KW-0378">Hydrolase</keyword>
<dbReference type="PRINTS" id="PR00111">
    <property type="entry name" value="ABHYDROLASE"/>
</dbReference>
<accession>A0A6G9YVD4</accession>
<sequence>MAPQRDSVVVESSHRYGVFGTRRLTVAGRGVPIVLLHGFADTADTWRGVLAGLADRGHVGLAVDVRGFGAADPFSPGPLLPQLDTFVDAVLEDVGPAVLVGNSLGVAMAVRAAQRCPAAVVGLVALNEPVLSEDWRARLARGVFGRAAPWLMRRIPLPARLVRPAVAGAVRLLYADPRSADPAVTSAWSGRYGNRDGAAWVVGHAVRFGLETRDGYGPRPVTCPVLIMHGRKDRIIAPRAGLALHRAIPGSEFVLLPRAGHCPQLDDPAGIACAITDFIDARVGRDGEAAG</sequence>
<dbReference type="GO" id="GO:0016787">
    <property type="term" value="F:hydrolase activity"/>
    <property type="evidence" value="ECO:0007669"/>
    <property type="project" value="UniProtKB-KW"/>
</dbReference>
<evidence type="ECO:0000259" key="1">
    <source>
        <dbReference type="Pfam" id="PF12697"/>
    </source>
</evidence>
<dbReference type="PANTHER" id="PTHR43689:SF8">
    <property type="entry name" value="ALPHA_BETA-HYDROLASES SUPERFAMILY PROTEIN"/>
    <property type="match status" value="1"/>
</dbReference>
<dbReference type="AlphaFoldDB" id="A0A6G9YVD4"/>
<dbReference type="InterPro" id="IPR000639">
    <property type="entry name" value="Epox_hydrolase-like"/>
</dbReference>
<dbReference type="InterPro" id="IPR029058">
    <property type="entry name" value="AB_hydrolase_fold"/>
</dbReference>
<dbReference type="Gene3D" id="3.40.50.1820">
    <property type="entry name" value="alpha/beta hydrolase"/>
    <property type="match status" value="1"/>
</dbReference>
<evidence type="ECO:0000313" key="3">
    <source>
        <dbReference type="Proteomes" id="UP000500953"/>
    </source>
</evidence>
<reference evidence="2 3" key="1">
    <citation type="journal article" date="2019" name="ACS Chem. Biol.">
        <title>Identification and Mobilization of a Cryptic Antibiotic Biosynthesis Gene Locus from a Human-Pathogenic Nocardia Isolate.</title>
        <authorList>
            <person name="Herisse M."/>
            <person name="Ishida K."/>
            <person name="Porter J.L."/>
            <person name="Howden B."/>
            <person name="Hertweck C."/>
            <person name="Stinear T.P."/>
            <person name="Pidot S.J."/>
        </authorList>
    </citation>
    <scope>NUCLEOTIDE SEQUENCE [LARGE SCALE GENOMIC DNA]</scope>
    <source>
        <strain evidence="2 3">AUSMDU00012715</strain>
    </source>
</reference>
<dbReference type="Pfam" id="PF12697">
    <property type="entry name" value="Abhydrolase_6"/>
    <property type="match status" value="1"/>
</dbReference>
<organism evidence="2 3">
    <name type="scientific">Nocardia terpenica</name>
    <dbReference type="NCBI Taxonomy" id="455432"/>
    <lineage>
        <taxon>Bacteria</taxon>
        <taxon>Bacillati</taxon>
        <taxon>Actinomycetota</taxon>
        <taxon>Actinomycetes</taxon>
        <taxon>Mycobacteriales</taxon>
        <taxon>Nocardiaceae</taxon>
        <taxon>Nocardia</taxon>
    </lineage>
</organism>
<gene>
    <name evidence="2" type="ORF">F6W96_00165</name>
</gene>
<dbReference type="SUPFAM" id="SSF53474">
    <property type="entry name" value="alpha/beta-Hydrolases"/>
    <property type="match status" value="1"/>
</dbReference>
<evidence type="ECO:0000313" key="2">
    <source>
        <dbReference type="EMBL" id="QIS16966.1"/>
    </source>
</evidence>
<dbReference type="PRINTS" id="PR00412">
    <property type="entry name" value="EPOXHYDRLASE"/>
</dbReference>
<proteinExistence type="predicted"/>
<protein>
    <submittedName>
        <fullName evidence="2">Alpha/beta fold hydrolase</fullName>
    </submittedName>
</protein>
<dbReference type="InterPro" id="IPR000073">
    <property type="entry name" value="AB_hydrolase_1"/>
</dbReference>
<dbReference type="EMBL" id="CP046173">
    <property type="protein sequence ID" value="QIS16966.1"/>
    <property type="molecule type" value="Genomic_DNA"/>
</dbReference>
<dbReference type="PANTHER" id="PTHR43689">
    <property type="entry name" value="HYDROLASE"/>
    <property type="match status" value="1"/>
</dbReference>